<evidence type="ECO:0000313" key="1">
    <source>
        <dbReference type="EMBL" id="CUS97025.1"/>
    </source>
</evidence>
<name>A0A916LI35_KRYT1</name>
<accession>A0A916LI35</accession>
<evidence type="ECO:0000313" key="2">
    <source>
        <dbReference type="Proteomes" id="UP000243105"/>
    </source>
</evidence>
<dbReference type="Proteomes" id="UP000243105">
    <property type="component" value="Unassembled WGS sequence"/>
</dbReference>
<dbReference type="EMBL" id="CZVV01000006">
    <property type="protein sequence ID" value="CUS97025.1"/>
    <property type="molecule type" value="Genomic_DNA"/>
</dbReference>
<proteinExistence type="predicted"/>
<protein>
    <submittedName>
        <fullName evidence="1">Uncharacterized protein</fullName>
    </submittedName>
</protein>
<organism evidence="1 2">
    <name type="scientific">Kryptobacter tengchongensis</name>
    <dbReference type="NCBI Taxonomy" id="1643429"/>
    <lineage>
        <taxon>Bacteria</taxon>
        <taxon>Pseudomonadati</taxon>
        <taxon>Candidatus Kryptoniota</taxon>
        <taxon>Candidatus Kryptobacter</taxon>
    </lineage>
</organism>
<gene>
    <name evidence="1" type="ORF">JGI25_00200</name>
</gene>
<reference evidence="1 2" key="1">
    <citation type="submission" date="2015-11" db="EMBL/GenBank/DDBJ databases">
        <authorList>
            <person name="Varghese N."/>
        </authorList>
    </citation>
    <scope>NUCLEOTIDE SEQUENCE [LARGE SCALE GENOMIC DNA]</scope>
    <source>
        <strain evidence="1 2">JGI-25</strain>
    </source>
</reference>
<sequence>MYARFTRFLDKFVEFRLSHYSDWLESGELVMPYEIFEDFRVRNKITLVADTEEDRRKINEYLKHLIRLNIKTPDEIDLDEYFPTKF</sequence>
<dbReference type="RefSeq" id="WP_072152112.1">
    <property type="nucleotide sequence ID" value="NZ_CZVH01000088.1"/>
</dbReference>
<comment type="caution">
    <text evidence="1">The sequence shown here is derived from an EMBL/GenBank/DDBJ whole genome shotgun (WGS) entry which is preliminary data.</text>
</comment>
<dbReference type="AlphaFoldDB" id="A0A916LI35"/>